<evidence type="ECO:0000313" key="2">
    <source>
        <dbReference type="EMBL" id="MPM98895.1"/>
    </source>
</evidence>
<proteinExistence type="predicted"/>
<feature type="domain" description="DUF5000" evidence="1">
    <location>
        <begin position="2"/>
        <end position="54"/>
    </location>
</feature>
<reference evidence="2" key="1">
    <citation type="submission" date="2019-08" db="EMBL/GenBank/DDBJ databases">
        <authorList>
            <person name="Kucharzyk K."/>
            <person name="Murdoch R.W."/>
            <person name="Higgins S."/>
            <person name="Loffler F."/>
        </authorList>
    </citation>
    <scope>NUCLEOTIDE SEQUENCE</scope>
</reference>
<sequence>MGQLTDEDRQAITAGHEFNFPLSIPQDVRYVRIKVTETWAKIHCFYVMEVAFYGTDIKK</sequence>
<dbReference type="AlphaFoldDB" id="A0A645EBM8"/>
<protein>
    <recommendedName>
        <fullName evidence="1">DUF5000 domain-containing protein</fullName>
    </recommendedName>
</protein>
<name>A0A645EBM8_9ZZZZ</name>
<dbReference type="Gene3D" id="2.60.120.260">
    <property type="entry name" value="Galactose-binding domain-like"/>
    <property type="match status" value="1"/>
</dbReference>
<organism evidence="2">
    <name type="scientific">bioreactor metagenome</name>
    <dbReference type="NCBI Taxonomy" id="1076179"/>
    <lineage>
        <taxon>unclassified sequences</taxon>
        <taxon>metagenomes</taxon>
        <taxon>ecological metagenomes</taxon>
    </lineage>
</organism>
<dbReference type="InterPro" id="IPR032164">
    <property type="entry name" value="DUF5000"/>
</dbReference>
<gene>
    <name evidence="2" type="ORF">SDC9_146085</name>
</gene>
<evidence type="ECO:0000259" key="1">
    <source>
        <dbReference type="Pfam" id="PF16391"/>
    </source>
</evidence>
<dbReference type="EMBL" id="VSSQ01045021">
    <property type="protein sequence ID" value="MPM98895.1"/>
    <property type="molecule type" value="Genomic_DNA"/>
</dbReference>
<accession>A0A645EBM8</accession>
<dbReference type="Pfam" id="PF16391">
    <property type="entry name" value="DUF5000"/>
    <property type="match status" value="1"/>
</dbReference>
<comment type="caution">
    <text evidence="2">The sequence shown here is derived from an EMBL/GenBank/DDBJ whole genome shotgun (WGS) entry which is preliminary data.</text>
</comment>